<dbReference type="InterPro" id="IPR015422">
    <property type="entry name" value="PyrdxlP-dep_Trfase_small"/>
</dbReference>
<evidence type="ECO:0000256" key="1">
    <source>
        <dbReference type="ARBA" id="ARBA00001933"/>
    </source>
</evidence>
<dbReference type="GO" id="GO:0006567">
    <property type="term" value="P:L-threonine catabolic process"/>
    <property type="evidence" value="ECO:0007669"/>
    <property type="project" value="UniProtKB-UniRule"/>
</dbReference>
<dbReference type="Pfam" id="PF01212">
    <property type="entry name" value="Beta_elim_lyase"/>
    <property type="match status" value="1"/>
</dbReference>
<dbReference type="PANTHER" id="PTHR48097">
    <property type="entry name" value="L-THREONINE ALDOLASE-RELATED"/>
    <property type="match status" value="1"/>
</dbReference>
<comment type="function">
    <text evidence="4">Catalyzes the cleavage of L-allo-threonine and L-threonine to glycine and acetaldehyde.</text>
</comment>
<dbReference type="STRING" id="203124.Tery_1646"/>
<dbReference type="GO" id="GO:0008732">
    <property type="term" value="F:L-allo-threonine aldolase activity"/>
    <property type="evidence" value="ECO:0007669"/>
    <property type="project" value="RHEA"/>
</dbReference>
<accession>Q115A4</accession>
<name>Q115A4_TRIEI</name>
<keyword evidence="4 6" id="KW-0456">Lyase</keyword>
<evidence type="ECO:0000259" key="5">
    <source>
        <dbReference type="Pfam" id="PF01212"/>
    </source>
</evidence>
<feature type="domain" description="Aromatic amino acid beta-eliminating lyase/threonine aldolase" evidence="5">
    <location>
        <begin position="3"/>
        <end position="293"/>
    </location>
</feature>
<dbReference type="Gene3D" id="3.90.1150.10">
    <property type="entry name" value="Aspartate Aminotransferase, domain 1"/>
    <property type="match status" value="1"/>
</dbReference>
<gene>
    <name evidence="6" type="ordered locus">Tery_1646</name>
</gene>
<comment type="similarity">
    <text evidence="2 4">Belongs to the threonine aldolase family.</text>
</comment>
<evidence type="ECO:0000256" key="2">
    <source>
        <dbReference type="ARBA" id="ARBA00006966"/>
    </source>
</evidence>
<dbReference type="CDD" id="cd06502">
    <property type="entry name" value="TA_like"/>
    <property type="match status" value="1"/>
</dbReference>
<dbReference type="eggNOG" id="COG2008">
    <property type="taxonomic scope" value="Bacteria"/>
</dbReference>
<dbReference type="PANTHER" id="PTHR48097:SF5">
    <property type="entry name" value="LOW SPECIFICITY L-THREONINE ALDOLASE"/>
    <property type="match status" value="1"/>
</dbReference>
<dbReference type="AlphaFoldDB" id="Q115A4"/>
<sequence length="349" mass="37864">MNFCSDNVAEVCPEIMAALIAANEGAMMPYGEDEYTQRLEAKFSSIFETPVTVFPVATGSAANALSLSAIAPGYGAIYCHSESHINVDECGAPEFYTGGAKLVTLNGTDAQINPSELSKTLEKAGAGVVHHVQPAAVSITQATEAGTVYLPEEIGEIAKITHAHNLYLHIDGARFANAVVSLDCAPADITWRAGVDVLCFGATKNGAMAAEAVIFFNQDLAKTFAYRRKRSGNLFSKMRYLSSQLEAYITDDLWLKNAFHANQMATRLAQGLVDLPLVKLCHPVEANEVFAEIPKSVVNGLRGDGFQFYVWEEGAFPVIRLVTAFNTKKEDVDALLKSIQRHLRVNLIE</sequence>
<dbReference type="InterPro" id="IPR026273">
    <property type="entry name" value="Low_specificity_L-TA_bact"/>
</dbReference>
<comment type="catalytic activity">
    <reaction evidence="4">
        <text>L-allo-threonine = acetaldehyde + glycine</text>
        <dbReference type="Rhea" id="RHEA:26209"/>
        <dbReference type="ChEBI" id="CHEBI:15343"/>
        <dbReference type="ChEBI" id="CHEBI:57305"/>
        <dbReference type="ChEBI" id="CHEBI:58585"/>
        <dbReference type="EC" id="4.1.2.48"/>
    </reaction>
</comment>
<dbReference type="OrthoDB" id="9774495at2"/>
<dbReference type="EC" id="4.1.2.48" evidence="4"/>
<keyword evidence="3 4" id="KW-0663">Pyridoxal phosphate</keyword>
<dbReference type="HOGENOM" id="CLU_049619_0_0_3"/>
<evidence type="ECO:0000256" key="3">
    <source>
        <dbReference type="ARBA" id="ARBA00022898"/>
    </source>
</evidence>
<organism evidence="6">
    <name type="scientific">Trichodesmium erythraeum (strain IMS101)</name>
    <dbReference type="NCBI Taxonomy" id="203124"/>
    <lineage>
        <taxon>Bacteria</taxon>
        <taxon>Bacillati</taxon>
        <taxon>Cyanobacteriota</taxon>
        <taxon>Cyanophyceae</taxon>
        <taxon>Oscillatoriophycideae</taxon>
        <taxon>Oscillatoriales</taxon>
        <taxon>Microcoleaceae</taxon>
        <taxon>Trichodesmium</taxon>
    </lineage>
</organism>
<comment type="cofactor">
    <cofactor evidence="1 4">
        <name>pyridoxal 5'-phosphate</name>
        <dbReference type="ChEBI" id="CHEBI:597326"/>
    </cofactor>
</comment>
<dbReference type="SUPFAM" id="SSF53383">
    <property type="entry name" value="PLP-dependent transferases"/>
    <property type="match status" value="1"/>
</dbReference>
<evidence type="ECO:0000256" key="4">
    <source>
        <dbReference type="PIRNR" id="PIRNR038940"/>
    </source>
</evidence>
<proteinExistence type="inferred from homology"/>
<dbReference type="Gene3D" id="3.40.640.10">
    <property type="entry name" value="Type I PLP-dependent aspartate aminotransferase-like (Major domain)"/>
    <property type="match status" value="1"/>
</dbReference>
<dbReference type="InterPro" id="IPR015421">
    <property type="entry name" value="PyrdxlP-dep_Trfase_major"/>
</dbReference>
<dbReference type="PIRSF" id="PIRSF038940">
    <property type="entry name" value="Low_specificity_LTA"/>
    <property type="match status" value="1"/>
</dbReference>
<protein>
    <recommendedName>
        <fullName evidence="4">L-threonine aldolase</fullName>
        <ecNumber evidence="4">4.1.2.48</ecNumber>
    </recommendedName>
</protein>
<dbReference type="KEGG" id="ter:Tery_1646"/>
<reference evidence="6" key="1">
    <citation type="submission" date="2006-06" db="EMBL/GenBank/DDBJ databases">
        <title>Complete sequence of Trichodesmium erythraeum IMS101.</title>
        <authorList>
            <consortium name="US DOE Joint Genome Institute"/>
            <person name="Copeland A."/>
            <person name="Lucas S."/>
            <person name="Lapidus A."/>
            <person name="Barry K."/>
            <person name="Detter J.C."/>
            <person name="Glavina del Rio T."/>
            <person name="Hammon N."/>
            <person name="Israni S."/>
            <person name="Dalin E."/>
            <person name="Tice H."/>
            <person name="Pitluck S."/>
            <person name="Kiss H."/>
            <person name="Munk A.C."/>
            <person name="Brettin T."/>
            <person name="Bruce D."/>
            <person name="Han C."/>
            <person name="Tapia R."/>
            <person name="Gilna P."/>
            <person name="Schmutz J."/>
            <person name="Larimer F."/>
            <person name="Land M."/>
            <person name="Hauser L."/>
            <person name="Kyrpides N."/>
            <person name="Kim E."/>
            <person name="Richardson P."/>
        </authorList>
    </citation>
    <scope>NUCLEOTIDE SEQUENCE [LARGE SCALE GENOMIC DNA]</scope>
    <source>
        <strain evidence="6">IMS101</strain>
    </source>
</reference>
<dbReference type="InterPro" id="IPR015424">
    <property type="entry name" value="PyrdxlP-dep_Trfase"/>
</dbReference>
<dbReference type="InterPro" id="IPR001597">
    <property type="entry name" value="ArAA_b-elim_lyase/Thr_aldolase"/>
</dbReference>
<evidence type="ECO:0000313" key="6">
    <source>
        <dbReference type="EMBL" id="ABG50920.1"/>
    </source>
</evidence>
<comment type="catalytic activity">
    <reaction evidence="4">
        <text>L-threonine = acetaldehyde + glycine</text>
        <dbReference type="Rhea" id="RHEA:19625"/>
        <dbReference type="ChEBI" id="CHEBI:15343"/>
        <dbReference type="ChEBI" id="CHEBI:57305"/>
        <dbReference type="ChEBI" id="CHEBI:57926"/>
        <dbReference type="EC" id="4.1.2.48"/>
    </reaction>
</comment>
<dbReference type="EMBL" id="CP000393">
    <property type="protein sequence ID" value="ABG50920.1"/>
    <property type="molecule type" value="Genomic_DNA"/>
</dbReference>
<dbReference type="RefSeq" id="WP_011611295.1">
    <property type="nucleotide sequence ID" value="NC_008312.1"/>
</dbReference>